<accession>A0ABR2HHT3</accession>
<evidence type="ECO:0000313" key="3">
    <source>
        <dbReference type="Proteomes" id="UP001470230"/>
    </source>
</evidence>
<dbReference type="PANTHER" id="PTHR24159:SF5">
    <property type="entry name" value="ANK_REP_REGION DOMAIN-CONTAINING PROTEIN"/>
    <property type="match status" value="1"/>
</dbReference>
<name>A0ABR2HHT3_9EUKA</name>
<dbReference type="InterPro" id="IPR020683">
    <property type="entry name" value="DUF3447"/>
</dbReference>
<comment type="caution">
    <text evidence="2">The sequence shown here is derived from an EMBL/GenBank/DDBJ whole genome shotgun (WGS) entry which is preliminary data.</text>
</comment>
<keyword evidence="3" id="KW-1185">Reference proteome</keyword>
<dbReference type="PANTHER" id="PTHR24159">
    <property type="match status" value="1"/>
</dbReference>
<dbReference type="Gene3D" id="1.25.40.20">
    <property type="entry name" value="Ankyrin repeat-containing domain"/>
    <property type="match status" value="1"/>
</dbReference>
<proteinExistence type="predicted"/>
<dbReference type="InterPro" id="IPR002110">
    <property type="entry name" value="Ankyrin_rpt"/>
</dbReference>
<evidence type="ECO:0000313" key="2">
    <source>
        <dbReference type="EMBL" id="KAK8847789.1"/>
    </source>
</evidence>
<gene>
    <name evidence="2" type="ORF">M9Y10_018821</name>
</gene>
<feature type="domain" description="DUF3447" evidence="1">
    <location>
        <begin position="208"/>
        <end position="284"/>
    </location>
</feature>
<sequence length="448" mass="53373">MEEFHILCDIQKLLVSIKNEDDIEDVKTFIYINGSFLTKTNTPSLLMLIASVVYANPHLFDAMVKLLSDKPFSNFITNEMSIPSGNAFASMPYFIIYQLLKCSNNPNRICFLNYRPYRRNMNPMDSIHSQIIDLTNPYIKAIYDDDVQKLQQLIILSNFDENQQMSIFKVEYIDSLYNNSILIEFAALFGSLQCFKYLFLNSKNVDYEDLLKYSIAGGNYDIIHITEDQIQDDEYKSKQIYLYLAIYYMRNELIEYLIDNYEVKIDTECYIRCLYSSNYEAFLILNEIDEDDYNIFGVDQKGMKPIEIASLYGYYYFVKLMVNMSNRMMQDCLYYATKGNNLDIVKIIIENNLGNPNYIIRNNYTPFDIARGEIFHYFSKHFQYHYFDHNLEEYSFNEEYCLQDELQMFEEYDIYEFQSFKAQIQKKNKIIRSKQKKKIIKNKKQNKN</sequence>
<evidence type="ECO:0000259" key="1">
    <source>
        <dbReference type="Pfam" id="PF11929"/>
    </source>
</evidence>
<organism evidence="2 3">
    <name type="scientific">Tritrichomonas musculus</name>
    <dbReference type="NCBI Taxonomy" id="1915356"/>
    <lineage>
        <taxon>Eukaryota</taxon>
        <taxon>Metamonada</taxon>
        <taxon>Parabasalia</taxon>
        <taxon>Tritrichomonadida</taxon>
        <taxon>Tritrichomonadidae</taxon>
        <taxon>Tritrichomonas</taxon>
    </lineage>
</organism>
<dbReference type="InterPro" id="IPR036770">
    <property type="entry name" value="Ankyrin_rpt-contain_sf"/>
</dbReference>
<dbReference type="Pfam" id="PF11929">
    <property type="entry name" value="DUF3447"/>
    <property type="match status" value="1"/>
</dbReference>
<dbReference type="EMBL" id="JAPFFF010000027">
    <property type="protein sequence ID" value="KAK8847789.1"/>
    <property type="molecule type" value="Genomic_DNA"/>
</dbReference>
<dbReference type="SUPFAM" id="SSF48403">
    <property type="entry name" value="Ankyrin repeat"/>
    <property type="match status" value="1"/>
</dbReference>
<reference evidence="2 3" key="1">
    <citation type="submission" date="2024-04" db="EMBL/GenBank/DDBJ databases">
        <title>Tritrichomonas musculus Genome.</title>
        <authorList>
            <person name="Alves-Ferreira E."/>
            <person name="Grigg M."/>
            <person name="Lorenzi H."/>
            <person name="Galac M."/>
        </authorList>
    </citation>
    <scope>NUCLEOTIDE SEQUENCE [LARGE SCALE GENOMIC DNA]</scope>
    <source>
        <strain evidence="2 3">EAF2021</strain>
    </source>
</reference>
<dbReference type="SMART" id="SM00248">
    <property type="entry name" value="ANK"/>
    <property type="match status" value="3"/>
</dbReference>
<protein>
    <recommendedName>
        <fullName evidence="1">DUF3447 domain-containing protein</fullName>
    </recommendedName>
</protein>
<dbReference type="Proteomes" id="UP001470230">
    <property type="component" value="Unassembled WGS sequence"/>
</dbReference>